<reference evidence="1 2" key="1">
    <citation type="journal article" date="2022" name="DNA Res.">
        <title>Chromosomal-level genome assembly of the orchid tree Bauhinia variegata (Leguminosae; Cercidoideae) supports the allotetraploid origin hypothesis of Bauhinia.</title>
        <authorList>
            <person name="Zhong Y."/>
            <person name="Chen Y."/>
            <person name="Zheng D."/>
            <person name="Pang J."/>
            <person name="Liu Y."/>
            <person name="Luo S."/>
            <person name="Meng S."/>
            <person name="Qian L."/>
            <person name="Wei D."/>
            <person name="Dai S."/>
            <person name="Zhou R."/>
        </authorList>
    </citation>
    <scope>NUCLEOTIDE SEQUENCE [LARGE SCALE GENOMIC DNA]</scope>
    <source>
        <strain evidence="1">BV-YZ2020</strain>
    </source>
</reference>
<gene>
    <name evidence="1" type="ORF">L6164_006014</name>
</gene>
<organism evidence="1 2">
    <name type="scientific">Bauhinia variegata</name>
    <name type="common">Purple orchid tree</name>
    <name type="synonym">Phanera variegata</name>
    <dbReference type="NCBI Taxonomy" id="167791"/>
    <lineage>
        <taxon>Eukaryota</taxon>
        <taxon>Viridiplantae</taxon>
        <taxon>Streptophyta</taxon>
        <taxon>Embryophyta</taxon>
        <taxon>Tracheophyta</taxon>
        <taxon>Spermatophyta</taxon>
        <taxon>Magnoliopsida</taxon>
        <taxon>eudicotyledons</taxon>
        <taxon>Gunneridae</taxon>
        <taxon>Pentapetalae</taxon>
        <taxon>rosids</taxon>
        <taxon>fabids</taxon>
        <taxon>Fabales</taxon>
        <taxon>Fabaceae</taxon>
        <taxon>Cercidoideae</taxon>
        <taxon>Cercideae</taxon>
        <taxon>Bauhiniinae</taxon>
        <taxon>Bauhinia</taxon>
    </lineage>
</organism>
<keyword evidence="2" id="KW-1185">Reference proteome</keyword>
<proteinExistence type="predicted"/>
<dbReference type="Proteomes" id="UP000828941">
    <property type="component" value="Chromosome 3"/>
</dbReference>
<evidence type="ECO:0000313" key="1">
    <source>
        <dbReference type="EMBL" id="KAI4351678.1"/>
    </source>
</evidence>
<protein>
    <submittedName>
        <fullName evidence="1">Uncharacterized protein</fullName>
    </submittedName>
</protein>
<name>A0ACB9PT35_BAUVA</name>
<dbReference type="EMBL" id="CM039428">
    <property type="protein sequence ID" value="KAI4351678.1"/>
    <property type="molecule type" value="Genomic_DNA"/>
</dbReference>
<evidence type="ECO:0000313" key="2">
    <source>
        <dbReference type="Proteomes" id="UP000828941"/>
    </source>
</evidence>
<comment type="caution">
    <text evidence="1">The sequence shown here is derived from an EMBL/GenBank/DDBJ whole genome shotgun (WGS) entry which is preliminary data.</text>
</comment>
<sequence length="149" mass="16571">MEAPLLVSNVPATEPDYLPVKSFKEAKLVFCTETVKLWNIAGPVALTSLFQYLTNTSTTIYADHLGDIELSSISLYNGVMASIYLGLLFGMSSSLGTLCGQAYGAGQIRYLGIYMQRSWIVLLFIYILLLPLYICHSNLKVLWPRRGHS</sequence>
<accession>A0ACB9PT35</accession>